<dbReference type="STRING" id="1353952.A0A165JA12"/>
<dbReference type="PANTHER" id="PTHR45648:SF85">
    <property type="entry name" value="A, PUTATIVE (AFU_ORTHOLOGUE AFUA_2G10760)-RELATED"/>
    <property type="match status" value="1"/>
</dbReference>
<feature type="chain" id="PRO_5007859954" evidence="2">
    <location>
        <begin position="17"/>
        <end position="302"/>
    </location>
</feature>
<proteinExistence type="predicted"/>
<keyword evidence="2" id="KW-0732">Signal</keyword>
<accession>A0A165JA12</accession>
<name>A0A165JA12_9BASI</name>
<dbReference type="InterPro" id="IPR036514">
    <property type="entry name" value="SGNH_hydro_sf"/>
</dbReference>
<dbReference type="InterPro" id="IPR001087">
    <property type="entry name" value="GDSL"/>
</dbReference>
<dbReference type="Gene3D" id="3.40.50.1110">
    <property type="entry name" value="SGNH hydrolase"/>
    <property type="match status" value="1"/>
</dbReference>
<dbReference type="InterPro" id="IPR051058">
    <property type="entry name" value="GDSL_Est/Lipase"/>
</dbReference>
<dbReference type="OrthoDB" id="1600564at2759"/>
<dbReference type="AlphaFoldDB" id="A0A165JA12"/>
<keyword evidence="1" id="KW-0378">Hydrolase</keyword>
<dbReference type="SUPFAM" id="SSF52266">
    <property type="entry name" value="SGNH hydrolase"/>
    <property type="match status" value="1"/>
</dbReference>
<organism evidence="3 4">
    <name type="scientific">Calocera cornea HHB12733</name>
    <dbReference type="NCBI Taxonomy" id="1353952"/>
    <lineage>
        <taxon>Eukaryota</taxon>
        <taxon>Fungi</taxon>
        <taxon>Dikarya</taxon>
        <taxon>Basidiomycota</taxon>
        <taxon>Agaricomycotina</taxon>
        <taxon>Dacrymycetes</taxon>
        <taxon>Dacrymycetales</taxon>
        <taxon>Dacrymycetaceae</taxon>
        <taxon>Calocera</taxon>
    </lineage>
</organism>
<dbReference type="Pfam" id="PF00657">
    <property type="entry name" value="Lipase_GDSL"/>
    <property type="match status" value="1"/>
</dbReference>
<dbReference type="InParanoid" id="A0A165JA12"/>
<reference evidence="3 4" key="1">
    <citation type="journal article" date="2016" name="Mol. Biol. Evol.">
        <title>Comparative Genomics of Early-Diverging Mushroom-Forming Fungi Provides Insights into the Origins of Lignocellulose Decay Capabilities.</title>
        <authorList>
            <person name="Nagy L.G."/>
            <person name="Riley R."/>
            <person name="Tritt A."/>
            <person name="Adam C."/>
            <person name="Daum C."/>
            <person name="Floudas D."/>
            <person name="Sun H."/>
            <person name="Yadav J.S."/>
            <person name="Pangilinan J."/>
            <person name="Larsson K.H."/>
            <person name="Matsuura K."/>
            <person name="Barry K."/>
            <person name="Labutti K."/>
            <person name="Kuo R."/>
            <person name="Ohm R.A."/>
            <person name="Bhattacharya S.S."/>
            <person name="Shirouzu T."/>
            <person name="Yoshinaga Y."/>
            <person name="Martin F.M."/>
            <person name="Grigoriev I.V."/>
            <person name="Hibbett D.S."/>
        </authorList>
    </citation>
    <scope>NUCLEOTIDE SEQUENCE [LARGE SCALE GENOMIC DNA]</scope>
    <source>
        <strain evidence="3 4">HHB12733</strain>
    </source>
</reference>
<feature type="signal peptide" evidence="2">
    <location>
        <begin position="1"/>
        <end position="16"/>
    </location>
</feature>
<evidence type="ECO:0000256" key="2">
    <source>
        <dbReference type="SAM" id="SignalP"/>
    </source>
</evidence>
<dbReference type="EMBL" id="KV423922">
    <property type="protein sequence ID" value="KZT61573.1"/>
    <property type="molecule type" value="Genomic_DNA"/>
</dbReference>
<evidence type="ECO:0000313" key="4">
    <source>
        <dbReference type="Proteomes" id="UP000076842"/>
    </source>
</evidence>
<dbReference type="PANTHER" id="PTHR45648">
    <property type="entry name" value="GDSL LIPASE/ACYLHYDROLASE FAMILY PROTEIN (AFU_ORTHOLOGUE AFUA_4G14700)"/>
    <property type="match status" value="1"/>
</dbReference>
<dbReference type="CDD" id="cd01846">
    <property type="entry name" value="fatty_acyltransferase_like"/>
    <property type="match status" value="1"/>
</dbReference>
<protein>
    <submittedName>
        <fullName evidence="3">Carbohydrate esterase family 16 protein</fullName>
    </submittedName>
</protein>
<gene>
    <name evidence="3" type="ORF">CALCODRAFT_491121</name>
</gene>
<dbReference type="GO" id="GO:0016788">
    <property type="term" value="F:hydrolase activity, acting on ester bonds"/>
    <property type="evidence" value="ECO:0007669"/>
    <property type="project" value="InterPro"/>
</dbReference>
<dbReference type="Proteomes" id="UP000076842">
    <property type="component" value="Unassembled WGS sequence"/>
</dbReference>
<evidence type="ECO:0000313" key="3">
    <source>
        <dbReference type="EMBL" id="KZT61573.1"/>
    </source>
</evidence>
<keyword evidence="4" id="KW-1185">Reference proteome</keyword>
<evidence type="ECO:0000256" key="1">
    <source>
        <dbReference type="ARBA" id="ARBA00022801"/>
    </source>
</evidence>
<sequence>MLLSAVLVGLLPLAHALTWNNTEYMFVFGDSYSTTGYNVSAGITSPDPGYTASNGLNWVEYLRGTYNVTYTKVYNLAYGGATTDSYLVTPYLPTVQSLVNQVTLWDQYFSPAPSVAPWTTNNTLFAIFIGINDVGNAWNTNNLNETQPVFFSLLMDRYFQQVNNLYERGARNFLFLNVPPIDRAPLFIEQGSATQAAVKSALALYNTYLTDRINALQYLYPYLGSVVVYDTNTLFNTLLDNAETFSFTNITGYCDAYANGTPTTTYQTAGCEPVSTYFWLNTLHPLWFVHDVVAHGISRALS</sequence>